<proteinExistence type="predicted"/>
<keyword evidence="1" id="KW-0472">Membrane</keyword>
<sequence length="38" mass="4272">MAVSLKGRPNKHGLHFFILIEPATVASIQISVLYNLRH</sequence>
<reference evidence="2" key="2">
    <citation type="journal article" date="2015" name="Fish Shellfish Immunol.">
        <title>Early steps in the European eel (Anguilla anguilla)-Vibrio vulnificus interaction in the gills: Role of the RtxA13 toxin.</title>
        <authorList>
            <person name="Callol A."/>
            <person name="Pajuelo D."/>
            <person name="Ebbesson L."/>
            <person name="Teles M."/>
            <person name="MacKenzie S."/>
            <person name="Amaro C."/>
        </authorList>
    </citation>
    <scope>NUCLEOTIDE SEQUENCE</scope>
</reference>
<organism evidence="2">
    <name type="scientific">Anguilla anguilla</name>
    <name type="common">European freshwater eel</name>
    <name type="synonym">Muraena anguilla</name>
    <dbReference type="NCBI Taxonomy" id="7936"/>
    <lineage>
        <taxon>Eukaryota</taxon>
        <taxon>Metazoa</taxon>
        <taxon>Chordata</taxon>
        <taxon>Craniata</taxon>
        <taxon>Vertebrata</taxon>
        <taxon>Euteleostomi</taxon>
        <taxon>Actinopterygii</taxon>
        <taxon>Neopterygii</taxon>
        <taxon>Teleostei</taxon>
        <taxon>Anguilliformes</taxon>
        <taxon>Anguillidae</taxon>
        <taxon>Anguilla</taxon>
    </lineage>
</organism>
<protein>
    <submittedName>
        <fullName evidence="2">Uncharacterized protein</fullName>
    </submittedName>
</protein>
<dbReference type="AlphaFoldDB" id="A0A0E9RGH4"/>
<keyword evidence="1" id="KW-1133">Transmembrane helix</keyword>
<feature type="transmembrane region" description="Helical" evidence="1">
    <location>
        <begin position="14"/>
        <end position="36"/>
    </location>
</feature>
<dbReference type="EMBL" id="GBXM01080685">
    <property type="protein sequence ID" value="JAH27892.1"/>
    <property type="molecule type" value="Transcribed_RNA"/>
</dbReference>
<name>A0A0E9RGH4_ANGAN</name>
<evidence type="ECO:0000256" key="1">
    <source>
        <dbReference type="SAM" id="Phobius"/>
    </source>
</evidence>
<accession>A0A0E9RGH4</accession>
<evidence type="ECO:0000313" key="2">
    <source>
        <dbReference type="EMBL" id="JAH27892.1"/>
    </source>
</evidence>
<keyword evidence="1" id="KW-0812">Transmembrane</keyword>
<reference evidence="2" key="1">
    <citation type="submission" date="2014-11" db="EMBL/GenBank/DDBJ databases">
        <authorList>
            <person name="Amaro Gonzalez C."/>
        </authorList>
    </citation>
    <scope>NUCLEOTIDE SEQUENCE</scope>
</reference>